<dbReference type="OrthoDB" id="1862401at2759"/>
<accession>W3WSY3</accession>
<dbReference type="Proteomes" id="UP000030651">
    <property type="component" value="Unassembled WGS sequence"/>
</dbReference>
<dbReference type="Gene3D" id="3.30.559.10">
    <property type="entry name" value="Chloramphenicol acetyltransferase-like domain"/>
    <property type="match status" value="1"/>
</dbReference>
<gene>
    <name evidence="1" type="ORF">PFICI_10803</name>
</gene>
<name>W3WSY3_PESFW</name>
<keyword evidence="2" id="KW-1185">Reference proteome</keyword>
<dbReference type="AlphaFoldDB" id="W3WSY3"/>
<dbReference type="EMBL" id="KI912116">
    <property type="protein sequence ID" value="ETS76929.1"/>
    <property type="molecule type" value="Genomic_DNA"/>
</dbReference>
<dbReference type="RefSeq" id="XP_007837575.1">
    <property type="nucleotide sequence ID" value="XM_007839384.1"/>
</dbReference>
<evidence type="ECO:0000313" key="1">
    <source>
        <dbReference type="EMBL" id="ETS76929.1"/>
    </source>
</evidence>
<sequence>MRINPPVHPQTLGCFLAYVSVKLPIRTMLSKWSLAGIALRIRQAVLRAGPGYTEDVGAFIDHHVTYVDRLVPTAFLNVPDFNFVQSSWVGFALYSLDWGHLGKIQAVRSPSLGVINGLQVILPVLPDGGIEVLIGVEESCLDRFLREPLWNKFASFALASAVIQGAAKRPLPLVSLQ</sequence>
<proteinExistence type="predicted"/>
<dbReference type="eggNOG" id="ENOG502T20N">
    <property type="taxonomic scope" value="Eukaryota"/>
</dbReference>
<dbReference type="OMA" id="LAICVRR"/>
<dbReference type="KEGG" id="pfy:PFICI_10803"/>
<dbReference type="HOGENOM" id="CLU_1518414_0_0_1"/>
<dbReference type="InParanoid" id="W3WSY3"/>
<dbReference type="GeneID" id="19275816"/>
<evidence type="ECO:0000313" key="2">
    <source>
        <dbReference type="Proteomes" id="UP000030651"/>
    </source>
</evidence>
<dbReference type="InterPro" id="IPR023213">
    <property type="entry name" value="CAT-like_dom_sf"/>
</dbReference>
<protein>
    <submittedName>
        <fullName evidence="1">Uncharacterized protein</fullName>
    </submittedName>
</protein>
<reference evidence="2" key="1">
    <citation type="journal article" date="2015" name="BMC Genomics">
        <title>Genomic and transcriptomic analysis of the endophytic fungus Pestalotiopsis fici reveals its lifestyle and high potential for synthesis of natural products.</title>
        <authorList>
            <person name="Wang X."/>
            <person name="Zhang X."/>
            <person name="Liu L."/>
            <person name="Xiang M."/>
            <person name="Wang W."/>
            <person name="Sun X."/>
            <person name="Che Y."/>
            <person name="Guo L."/>
            <person name="Liu G."/>
            <person name="Guo L."/>
            <person name="Wang C."/>
            <person name="Yin W.B."/>
            <person name="Stadler M."/>
            <person name="Zhang X."/>
            <person name="Liu X."/>
        </authorList>
    </citation>
    <scope>NUCLEOTIDE SEQUENCE [LARGE SCALE GENOMIC DNA]</scope>
    <source>
        <strain evidence="2">W106-1 / CGMCC3.15140</strain>
    </source>
</reference>
<organism evidence="1 2">
    <name type="scientific">Pestalotiopsis fici (strain W106-1 / CGMCC3.15140)</name>
    <dbReference type="NCBI Taxonomy" id="1229662"/>
    <lineage>
        <taxon>Eukaryota</taxon>
        <taxon>Fungi</taxon>
        <taxon>Dikarya</taxon>
        <taxon>Ascomycota</taxon>
        <taxon>Pezizomycotina</taxon>
        <taxon>Sordariomycetes</taxon>
        <taxon>Xylariomycetidae</taxon>
        <taxon>Amphisphaeriales</taxon>
        <taxon>Sporocadaceae</taxon>
        <taxon>Pestalotiopsis</taxon>
    </lineage>
</organism>